<dbReference type="KEGG" id="pmj:P9211_04441"/>
<accession>A9BE65</accession>
<protein>
    <submittedName>
        <fullName evidence="1">Uncharacterized protein</fullName>
    </submittedName>
</protein>
<dbReference type="AlphaFoldDB" id="A9BE65"/>
<reference evidence="1 2" key="1">
    <citation type="journal article" date="2007" name="PLoS Genet.">
        <title>Patterns and implications of gene gain and loss in the evolution of Prochlorococcus.</title>
        <authorList>
            <person name="Kettler G.C."/>
            <person name="Martiny A.C."/>
            <person name="Huang K."/>
            <person name="Zucker J."/>
            <person name="Coleman M.L."/>
            <person name="Rodrigue S."/>
            <person name="Chen F."/>
            <person name="Lapidus A."/>
            <person name="Ferriera S."/>
            <person name="Johnson J."/>
            <person name="Steglich C."/>
            <person name="Church G.M."/>
            <person name="Richardson P."/>
            <person name="Chisholm S.W."/>
        </authorList>
    </citation>
    <scope>NUCLEOTIDE SEQUENCE [LARGE SCALE GENOMIC DNA]</scope>
    <source>
        <strain evidence="2">MIT 9211</strain>
    </source>
</reference>
<gene>
    <name evidence="1" type="ordered locus">P9211_04441</name>
</gene>
<evidence type="ECO:0000313" key="1">
    <source>
        <dbReference type="EMBL" id="ABX08375.1"/>
    </source>
</evidence>
<evidence type="ECO:0000313" key="2">
    <source>
        <dbReference type="Proteomes" id="UP000000788"/>
    </source>
</evidence>
<proteinExistence type="predicted"/>
<dbReference type="Proteomes" id="UP000000788">
    <property type="component" value="Chromosome"/>
</dbReference>
<dbReference type="EMBL" id="CP000878">
    <property type="protein sequence ID" value="ABX08375.1"/>
    <property type="molecule type" value="Genomic_DNA"/>
</dbReference>
<sequence length="83" mass="9444">MEISLNSDTEKWIVIEQGSYLQPYSTLFTGVQHLNNQLSLPFLTKARKIMIISHGNFVQKKENLSNVLCKIITECANGYLLIT</sequence>
<dbReference type="STRING" id="93059.P9211_04441"/>
<organism evidence="1 2">
    <name type="scientific">Prochlorococcus marinus (strain MIT 9211)</name>
    <dbReference type="NCBI Taxonomy" id="93059"/>
    <lineage>
        <taxon>Bacteria</taxon>
        <taxon>Bacillati</taxon>
        <taxon>Cyanobacteriota</taxon>
        <taxon>Cyanophyceae</taxon>
        <taxon>Synechococcales</taxon>
        <taxon>Prochlorococcaceae</taxon>
        <taxon>Prochlorococcus</taxon>
    </lineage>
</organism>
<dbReference type="HOGENOM" id="CLU_2539843_0_0_3"/>
<name>A9BE65_PROM4</name>
<keyword evidence="2" id="KW-1185">Reference proteome</keyword>